<dbReference type="AlphaFoldDB" id="A0A6H5I2T9"/>
<sequence length="214" mass="24686">STKDEVTRFAFSFGHGKDRTSSRGDMLPQEKQLGHCFEEPRRLPRTRGSSVIGSKTRFGTRPLQRKRYAEFFGHFSQITFFDTILGIFCKEYYEQGIRRLERSFSTNEIASSTDIDDSVKTVENNLSTIEPVILNSDEILLDLLEVPELIVCPESTNSFVPLAAARRELESNDEVRASPPPKRRMIERETDTGNTIYFIFERTGQIHLYQFFVQ</sequence>
<evidence type="ECO:0000313" key="2">
    <source>
        <dbReference type="Proteomes" id="UP000479190"/>
    </source>
</evidence>
<feature type="non-terminal residue" evidence="1">
    <location>
        <position position="1"/>
    </location>
</feature>
<organism evidence="1 2">
    <name type="scientific">Trichogramma brassicae</name>
    <dbReference type="NCBI Taxonomy" id="86971"/>
    <lineage>
        <taxon>Eukaryota</taxon>
        <taxon>Metazoa</taxon>
        <taxon>Ecdysozoa</taxon>
        <taxon>Arthropoda</taxon>
        <taxon>Hexapoda</taxon>
        <taxon>Insecta</taxon>
        <taxon>Pterygota</taxon>
        <taxon>Neoptera</taxon>
        <taxon>Endopterygota</taxon>
        <taxon>Hymenoptera</taxon>
        <taxon>Apocrita</taxon>
        <taxon>Proctotrupomorpha</taxon>
        <taxon>Chalcidoidea</taxon>
        <taxon>Trichogrammatidae</taxon>
        <taxon>Trichogramma</taxon>
    </lineage>
</organism>
<protein>
    <submittedName>
        <fullName evidence="1">Uncharacterized protein</fullName>
    </submittedName>
</protein>
<evidence type="ECO:0000313" key="1">
    <source>
        <dbReference type="EMBL" id="CAB0030151.1"/>
    </source>
</evidence>
<name>A0A6H5I2T9_9HYME</name>
<reference evidence="1 2" key="1">
    <citation type="submission" date="2020-02" db="EMBL/GenBank/DDBJ databases">
        <authorList>
            <person name="Ferguson B K."/>
        </authorList>
    </citation>
    <scope>NUCLEOTIDE SEQUENCE [LARGE SCALE GENOMIC DNA]</scope>
</reference>
<proteinExistence type="predicted"/>
<dbReference type="Proteomes" id="UP000479190">
    <property type="component" value="Unassembled WGS sequence"/>
</dbReference>
<accession>A0A6H5I2T9</accession>
<gene>
    <name evidence="1" type="ORF">TBRA_LOCUS2167</name>
</gene>
<dbReference type="EMBL" id="CADCXV010000425">
    <property type="protein sequence ID" value="CAB0030151.1"/>
    <property type="molecule type" value="Genomic_DNA"/>
</dbReference>
<keyword evidence="2" id="KW-1185">Reference proteome</keyword>